<evidence type="ECO:0000313" key="12">
    <source>
        <dbReference type="Proteomes" id="UP001498771"/>
    </source>
</evidence>
<comment type="subcellular location">
    <subcellularLocation>
        <location evidence="7">Nucleus</location>
        <location evidence="7">Nucleolus</location>
    </subcellularLocation>
</comment>
<reference evidence="11 12" key="1">
    <citation type="submission" date="2024-03" db="EMBL/GenBank/DDBJ databases">
        <title>Genome-scale model development and genomic sequencing of the oleaginous clade Lipomyces.</title>
        <authorList>
            <consortium name="Lawrence Berkeley National Laboratory"/>
            <person name="Czajka J.J."/>
            <person name="Han Y."/>
            <person name="Kim J."/>
            <person name="Mondo S.J."/>
            <person name="Hofstad B.A."/>
            <person name="Robles A."/>
            <person name="Haridas S."/>
            <person name="Riley R."/>
            <person name="LaButti K."/>
            <person name="Pangilinan J."/>
            <person name="Andreopoulos W."/>
            <person name="Lipzen A."/>
            <person name="Yan J."/>
            <person name="Wang M."/>
            <person name="Ng V."/>
            <person name="Grigoriev I.V."/>
            <person name="Spatafora J.W."/>
            <person name="Magnuson J.K."/>
            <person name="Baker S.E."/>
            <person name="Pomraning K.R."/>
        </authorList>
    </citation>
    <scope>NUCLEOTIDE SEQUENCE [LARGE SCALE GENOMIC DNA]</scope>
    <source>
        <strain evidence="11 12">Phaff 52-87</strain>
    </source>
</reference>
<feature type="compositionally biased region" description="Polar residues" evidence="8">
    <location>
        <begin position="383"/>
        <end position="395"/>
    </location>
</feature>
<accession>A0ABR1FDD1</accession>
<feature type="region of interest" description="Disordered" evidence="8">
    <location>
        <begin position="383"/>
        <end position="405"/>
    </location>
</feature>
<dbReference type="EMBL" id="JBBJBU010000001">
    <property type="protein sequence ID" value="KAK7207854.1"/>
    <property type="molecule type" value="Genomic_DNA"/>
</dbReference>
<evidence type="ECO:0000256" key="6">
    <source>
        <dbReference type="ARBA" id="ARBA00023242"/>
    </source>
</evidence>
<feature type="compositionally biased region" description="Acidic residues" evidence="8">
    <location>
        <begin position="239"/>
        <end position="257"/>
    </location>
</feature>
<dbReference type="InterPro" id="IPR033411">
    <property type="entry name" value="Ribonuclease_PIN"/>
</dbReference>
<gene>
    <name evidence="11" type="ORF">BZA70DRAFT_272365</name>
</gene>
<dbReference type="Gene3D" id="3.40.50.1010">
    <property type="entry name" value="5'-nuclease"/>
    <property type="match status" value="1"/>
</dbReference>
<dbReference type="PIRSF" id="PIRSF037125">
    <property type="entry name" value="D-site_20S_pre-rRNA_nuclease"/>
    <property type="match status" value="1"/>
</dbReference>
<feature type="compositionally biased region" description="Basic residues" evidence="8">
    <location>
        <begin position="171"/>
        <end position="182"/>
    </location>
</feature>
<evidence type="ECO:0000256" key="3">
    <source>
        <dbReference type="ARBA" id="ARBA00022723"/>
    </source>
</evidence>
<dbReference type="InterPro" id="IPR036283">
    <property type="entry name" value="NOB1_Zf-like_sf"/>
</dbReference>
<dbReference type="Gene3D" id="6.20.210.10">
    <property type="entry name" value="Nin one binding (NOB1), Zn-ribbon-like"/>
    <property type="match status" value="1"/>
</dbReference>
<evidence type="ECO:0000256" key="8">
    <source>
        <dbReference type="SAM" id="MobiDB-lite"/>
    </source>
</evidence>
<dbReference type="CDD" id="cd09876">
    <property type="entry name" value="PIN_Nob1-like"/>
    <property type="match status" value="1"/>
</dbReference>
<dbReference type="RefSeq" id="XP_064770887.1">
    <property type="nucleotide sequence ID" value="XM_064911636.1"/>
</dbReference>
<feature type="domain" description="Ribonuclease PIN" evidence="10">
    <location>
        <begin position="7"/>
        <end position="95"/>
    </location>
</feature>
<feature type="region of interest" description="Disordered" evidence="8">
    <location>
        <begin position="205"/>
        <end position="260"/>
    </location>
</feature>
<evidence type="ECO:0000256" key="7">
    <source>
        <dbReference type="PIRNR" id="PIRNR037125"/>
    </source>
</evidence>
<keyword evidence="5 7" id="KW-0862">Zinc</keyword>
<evidence type="ECO:0000256" key="4">
    <source>
        <dbReference type="ARBA" id="ARBA00022801"/>
    </source>
</evidence>
<dbReference type="GeneID" id="90037148"/>
<evidence type="ECO:0000256" key="5">
    <source>
        <dbReference type="ARBA" id="ARBA00022833"/>
    </source>
</evidence>
<comment type="similarity">
    <text evidence="1 7">Belongs to the NOB1 family.</text>
</comment>
<keyword evidence="3 7" id="KW-0479">Metal-binding</keyword>
<comment type="function">
    <text evidence="7">Required for the synthesis of 40S ribosome subunits. Has a role in processing 20S pre-rRNA into the mature 18S rRNA, where it is required for cleavage at the 3' end of the mature 18S rRNA (D-site). Accompanies the 20S pre-rRNA from the nucleus to the cytoplasm.</text>
</comment>
<keyword evidence="2" id="KW-0540">Nuclease</keyword>
<dbReference type="InterPro" id="IPR039907">
    <property type="entry name" value="NOB1"/>
</dbReference>
<organism evidence="11 12">
    <name type="scientific">Myxozyma melibiosi</name>
    <dbReference type="NCBI Taxonomy" id="54550"/>
    <lineage>
        <taxon>Eukaryota</taxon>
        <taxon>Fungi</taxon>
        <taxon>Dikarya</taxon>
        <taxon>Ascomycota</taxon>
        <taxon>Saccharomycotina</taxon>
        <taxon>Lipomycetes</taxon>
        <taxon>Lipomycetales</taxon>
        <taxon>Lipomycetaceae</taxon>
        <taxon>Myxozyma</taxon>
    </lineage>
</organism>
<dbReference type="Pfam" id="PF17146">
    <property type="entry name" value="PIN_6"/>
    <property type="match status" value="1"/>
</dbReference>
<protein>
    <recommendedName>
        <fullName evidence="7">20S-pre-rRNA D-site endonuclease NOB1</fullName>
    </recommendedName>
</protein>
<dbReference type="InterPro" id="IPR014881">
    <property type="entry name" value="NOB1_Zn-bd"/>
</dbReference>
<dbReference type="SUPFAM" id="SSF144206">
    <property type="entry name" value="NOB1 zinc finger-like"/>
    <property type="match status" value="1"/>
</dbReference>
<keyword evidence="6 7" id="KW-0539">Nucleus</keyword>
<feature type="compositionally biased region" description="Polar residues" evidence="8">
    <location>
        <begin position="110"/>
        <end position="137"/>
    </location>
</feature>
<dbReference type="Proteomes" id="UP001498771">
    <property type="component" value="Unassembled WGS sequence"/>
</dbReference>
<dbReference type="PANTHER" id="PTHR12814">
    <property type="entry name" value="RNA-BINDING PROTEIN NOB1"/>
    <property type="match status" value="1"/>
</dbReference>
<evidence type="ECO:0000313" key="11">
    <source>
        <dbReference type="EMBL" id="KAK7207854.1"/>
    </source>
</evidence>
<proteinExistence type="inferred from homology"/>
<evidence type="ECO:0000256" key="1">
    <source>
        <dbReference type="ARBA" id="ARBA00005858"/>
    </source>
</evidence>
<dbReference type="PANTHER" id="PTHR12814:SF2">
    <property type="entry name" value="RNA-BINDING PROTEIN NOB1"/>
    <property type="match status" value="1"/>
</dbReference>
<evidence type="ECO:0000256" key="2">
    <source>
        <dbReference type="ARBA" id="ARBA00022722"/>
    </source>
</evidence>
<evidence type="ECO:0000259" key="9">
    <source>
        <dbReference type="Pfam" id="PF08772"/>
    </source>
</evidence>
<dbReference type="InterPro" id="IPR017117">
    <property type="entry name" value="Nob1_euk"/>
</dbReference>
<name>A0ABR1FDD1_9ASCO</name>
<feature type="region of interest" description="Disordered" evidence="8">
    <location>
        <begin position="448"/>
        <end position="479"/>
    </location>
</feature>
<evidence type="ECO:0000259" key="10">
    <source>
        <dbReference type="Pfam" id="PF17146"/>
    </source>
</evidence>
<dbReference type="Pfam" id="PF08772">
    <property type="entry name" value="Zn_ribbon_NOB1"/>
    <property type="match status" value="1"/>
</dbReference>
<keyword evidence="4" id="KW-0378">Hydrolase</keyword>
<feature type="region of interest" description="Disordered" evidence="8">
    <location>
        <begin position="104"/>
        <end position="189"/>
    </location>
</feature>
<feature type="domain" description="Nin one binding (NOB1) Zn-ribbon-like" evidence="9">
    <location>
        <begin position="319"/>
        <end position="394"/>
    </location>
</feature>
<comment type="caution">
    <text evidence="11">The sequence shown here is derived from an EMBL/GenBank/DDBJ whole genome shotgun (WGS) entry which is preliminary data.</text>
</comment>
<sequence>MSKVNTLVVDAGPLIINGYSAFASLADEFLTTPSVYNEIRDERARQNLLLWGDRLVVRQPNAKYLQIVSDFARKTGDYAVLSSTDLQIIALTYELECEKNGGDWRLRSRPGQQATNGASTQSNSAEQQVEQTAQSLENLKVEDESNGAAAATDSETKEAEPVDDGWNTISRKTRNTKKKQHKNYLPQKEFAGASPFKAVPEPVVEEVRVPSAQSEAVEHTPDTDPADADADADIRPEDAVDADEHDSFSEDEDDDGEGWITPETLHHQQVLDGTVDAAAPGSTEPTVLKVGMASGDFAMQNVALQIGLNVINPQSGYQIKKIRSWMLRCHACFFLTPPPTGDKPRQFCPRCGGATLLRCTVTTSAETGKVQVHLKRNFQWSHRGNRYSIPTPQSKQNRRTGGEGAEEILLREDQKEYLKAVKNDAWQKRHNQKMLDEWIGGASDTLGSPFASGSYKRDNTTKSGVKVGKSRYVNERRRK</sequence>
<keyword evidence="12" id="KW-1185">Reference proteome</keyword>